<dbReference type="PIRSF" id="PIRSF016516">
    <property type="entry name" value="Allantoicase"/>
    <property type="match status" value="1"/>
</dbReference>
<dbReference type="Proteomes" id="UP001360560">
    <property type="component" value="Unassembled WGS sequence"/>
</dbReference>
<dbReference type="FunFam" id="2.60.120.260:FF:000059">
    <property type="entry name" value="Probable allantoicase"/>
    <property type="match status" value="1"/>
</dbReference>
<dbReference type="EC" id="3.5.3.4" evidence="3"/>
<comment type="pathway">
    <text evidence="7">Nitrogen metabolism; (S)-allantoin degradation; (S)-ureidoglycolate from allantoate (aminidohydrolase route): step 1/1.</text>
</comment>
<evidence type="ECO:0000256" key="7">
    <source>
        <dbReference type="ARBA" id="ARBA00060607"/>
    </source>
</evidence>
<comment type="function">
    <text evidence="6">Utilization of purines as secondary nitrogen sources, when primary sources are limiting.</text>
</comment>
<evidence type="ECO:0000256" key="6">
    <source>
        <dbReference type="ARBA" id="ARBA00056910"/>
    </source>
</evidence>
<dbReference type="RefSeq" id="XP_064852947.1">
    <property type="nucleotide sequence ID" value="XM_064996875.1"/>
</dbReference>
<keyword evidence="10" id="KW-1185">Reference proteome</keyword>
<dbReference type="HAMAP" id="MF_00813">
    <property type="entry name" value="Allantoicase"/>
    <property type="match status" value="1"/>
</dbReference>
<dbReference type="InterPro" id="IPR005164">
    <property type="entry name" value="Allantoicase"/>
</dbReference>
<dbReference type="PANTHER" id="PTHR12045:SF3">
    <property type="entry name" value="INACTIVE ALLANTOICASE-RELATED"/>
    <property type="match status" value="1"/>
</dbReference>
<reference evidence="9 10" key="1">
    <citation type="journal article" date="2023" name="Elife">
        <title>Identification of key yeast species and microbe-microbe interactions impacting larval growth of Drosophila in the wild.</title>
        <authorList>
            <person name="Mure A."/>
            <person name="Sugiura Y."/>
            <person name="Maeda R."/>
            <person name="Honda K."/>
            <person name="Sakurai N."/>
            <person name="Takahashi Y."/>
            <person name="Watada M."/>
            <person name="Katoh T."/>
            <person name="Gotoh A."/>
            <person name="Gotoh Y."/>
            <person name="Taniguchi I."/>
            <person name="Nakamura K."/>
            <person name="Hayashi T."/>
            <person name="Katayama T."/>
            <person name="Uemura T."/>
            <person name="Hattori Y."/>
        </authorList>
    </citation>
    <scope>NUCLEOTIDE SEQUENCE [LARGE SCALE GENOMIC DNA]</scope>
    <source>
        <strain evidence="9 10">SC-9</strain>
    </source>
</reference>
<dbReference type="Gene3D" id="2.60.120.260">
    <property type="entry name" value="Galactose-binding domain-like"/>
    <property type="match status" value="2"/>
</dbReference>
<dbReference type="GO" id="GO:0006144">
    <property type="term" value="P:purine nucleobase metabolic process"/>
    <property type="evidence" value="ECO:0007669"/>
    <property type="project" value="UniProtKB-KW"/>
</dbReference>
<dbReference type="GeneID" id="90073926"/>
<dbReference type="InterPro" id="IPR008979">
    <property type="entry name" value="Galactose-bd-like_sf"/>
</dbReference>
<dbReference type="GO" id="GO:0004037">
    <property type="term" value="F:allantoicase activity"/>
    <property type="evidence" value="ECO:0007669"/>
    <property type="project" value="UniProtKB-EC"/>
</dbReference>
<proteinExistence type="inferred from homology"/>
<evidence type="ECO:0000256" key="4">
    <source>
        <dbReference type="ARBA" id="ARBA00022631"/>
    </source>
</evidence>
<dbReference type="InterPro" id="IPR015908">
    <property type="entry name" value="Allantoicase_dom"/>
</dbReference>
<evidence type="ECO:0000256" key="5">
    <source>
        <dbReference type="ARBA" id="ARBA00022801"/>
    </source>
</evidence>
<evidence type="ECO:0000256" key="1">
    <source>
        <dbReference type="ARBA" id="ARBA00001314"/>
    </source>
</evidence>
<keyword evidence="4" id="KW-0659">Purine metabolism</keyword>
<dbReference type="GO" id="GO:0000256">
    <property type="term" value="P:allantoin catabolic process"/>
    <property type="evidence" value="ECO:0007669"/>
    <property type="project" value="InterPro"/>
</dbReference>
<dbReference type="FunFam" id="2.60.120.260:FF:000078">
    <property type="entry name" value="DAL2p Allantoicase"/>
    <property type="match status" value="1"/>
</dbReference>
<keyword evidence="5" id="KW-0378">Hydrolase</keyword>
<evidence type="ECO:0000259" key="8">
    <source>
        <dbReference type="Pfam" id="PF03561"/>
    </source>
</evidence>
<dbReference type="EMBL" id="BTFZ01000011">
    <property type="protein sequence ID" value="GMM35951.1"/>
    <property type="molecule type" value="Genomic_DNA"/>
</dbReference>
<evidence type="ECO:0000313" key="9">
    <source>
        <dbReference type="EMBL" id="GMM35951.1"/>
    </source>
</evidence>
<comment type="caution">
    <text evidence="9">The sequence shown here is derived from an EMBL/GenBank/DDBJ whole genome shotgun (WGS) entry which is preliminary data.</text>
</comment>
<protein>
    <recommendedName>
        <fullName evidence="3">allantoicase</fullName>
        <ecNumber evidence="3">3.5.3.4</ecNumber>
    </recommendedName>
</protein>
<accession>A0AAV5QML4</accession>
<gene>
    <name evidence="9" type="ORF">DASC09_032760</name>
</gene>
<name>A0AAV5QML4_9ASCO</name>
<dbReference type="SUPFAM" id="SSF49785">
    <property type="entry name" value="Galactose-binding domain-like"/>
    <property type="match status" value="2"/>
</dbReference>
<dbReference type="Pfam" id="PF03561">
    <property type="entry name" value="Allantoicase"/>
    <property type="match status" value="2"/>
</dbReference>
<dbReference type="NCBIfam" id="TIGR02961">
    <property type="entry name" value="allantoicase"/>
    <property type="match status" value="1"/>
</dbReference>
<feature type="domain" description="Allantoicase" evidence="8">
    <location>
        <begin position="205"/>
        <end position="350"/>
    </location>
</feature>
<dbReference type="AlphaFoldDB" id="A0AAV5QML4"/>
<evidence type="ECO:0000313" key="10">
    <source>
        <dbReference type="Proteomes" id="UP001360560"/>
    </source>
</evidence>
<sequence length="353" mass="39397">MISVSSVTPDTFKSEIVSKYTDVIAKKVEGQVLSFSDEWFADASNLIEAKEPIRDATRFTDKGAWYDGWETRRHNTTEADWVIFKFGVASAKLIAAEIDTAYFNGNHAPHISVEAAYLPNSPVTDEEIVNDEVSWEPVLPKLECGPSAKFFFVRNQGTTAKPYTHARLRMYPDGGIARFRLYGTVIPVLPTDPQALIDTASVKNGGVAVDWSDQHFGTAGNLLLPGRGHDMSDGWETKRSRTPGHVDWVIIKLGYPTKIDEVVVDTAHYKGNFPQKIVIKGLLSDEEKPSFEDDRWNTIVPESKTGPHQLHFYKKSDGKLINTNDIVYNFVSLTIIPDGGVKRLRVIGRKADD</sequence>
<comment type="catalytic activity">
    <reaction evidence="1">
        <text>allantoate + H2O = (S)-ureidoglycolate + urea</text>
        <dbReference type="Rhea" id="RHEA:11016"/>
        <dbReference type="ChEBI" id="CHEBI:15377"/>
        <dbReference type="ChEBI" id="CHEBI:16199"/>
        <dbReference type="ChEBI" id="CHEBI:17536"/>
        <dbReference type="ChEBI" id="CHEBI:57296"/>
        <dbReference type="EC" id="3.5.3.4"/>
    </reaction>
</comment>
<comment type="similarity">
    <text evidence="2">Belongs to the allantoicase family.</text>
</comment>
<dbReference type="PANTHER" id="PTHR12045">
    <property type="entry name" value="ALLANTOICASE"/>
    <property type="match status" value="1"/>
</dbReference>
<feature type="domain" description="Allantoicase" evidence="8">
    <location>
        <begin position="30"/>
        <end position="185"/>
    </location>
</feature>
<organism evidence="9 10">
    <name type="scientific">Saccharomycopsis crataegensis</name>
    <dbReference type="NCBI Taxonomy" id="43959"/>
    <lineage>
        <taxon>Eukaryota</taxon>
        <taxon>Fungi</taxon>
        <taxon>Dikarya</taxon>
        <taxon>Ascomycota</taxon>
        <taxon>Saccharomycotina</taxon>
        <taxon>Saccharomycetes</taxon>
        <taxon>Saccharomycopsidaceae</taxon>
        <taxon>Saccharomycopsis</taxon>
    </lineage>
</organism>
<evidence type="ECO:0000256" key="3">
    <source>
        <dbReference type="ARBA" id="ARBA00012170"/>
    </source>
</evidence>
<evidence type="ECO:0000256" key="2">
    <source>
        <dbReference type="ARBA" id="ARBA00009242"/>
    </source>
</evidence>